<reference evidence="3" key="1">
    <citation type="submission" date="2017-02" db="EMBL/GenBank/DDBJ databases">
        <authorList>
            <person name="Varghese N."/>
            <person name="Submissions S."/>
        </authorList>
    </citation>
    <scope>NUCLEOTIDE SEQUENCE [LARGE SCALE GENOMIC DNA]</scope>
    <source>
        <strain evidence="3">ATCC 700200</strain>
    </source>
</reference>
<keyword evidence="1" id="KW-0732">Signal</keyword>
<sequence length="104" mass="11018">MKKLVLALSLLVTAALQAADEKTVTYEGQITGVVCASCKAHITAALSQKLTDVVSVDVKPGKDADTQKLIVVAHNDTITKESATEALGTYAKNYQILSLDKKAE</sequence>
<dbReference type="EMBL" id="FUYE01000016">
    <property type="protein sequence ID" value="SKB04079.1"/>
    <property type="molecule type" value="Genomic_DNA"/>
</dbReference>
<feature type="chain" id="PRO_5012933642" description="HMA domain-containing protein" evidence="1">
    <location>
        <begin position="19"/>
        <end position="104"/>
    </location>
</feature>
<dbReference type="Gene3D" id="3.30.70.100">
    <property type="match status" value="1"/>
</dbReference>
<evidence type="ECO:0000313" key="2">
    <source>
        <dbReference type="EMBL" id="SKB04079.1"/>
    </source>
</evidence>
<dbReference type="OrthoDB" id="9813965at2"/>
<organism evidence="2 3">
    <name type="scientific">Prosthecobacter debontii</name>
    <dbReference type="NCBI Taxonomy" id="48467"/>
    <lineage>
        <taxon>Bacteria</taxon>
        <taxon>Pseudomonadati</taxon>
        <taxon>Verrucomicrobiota</taxon>
        <taxon>Verrucomicrobiia</taxon>
        <taxon>Verrucomicrobiales</taxon>
        <taxon>Verrucomicrobiaceae</taxon>
        <taxon>Prosthecobacter</taxon>
    </lineage>
</organism>
<keyword evidence="3" id="KW-1185">Reference proteome</keyword>
<evidence type="ECO:0008006" key="4">
    <source>
        <dbReference type="Google" id="ProtNLM"/>
    </source>
</evidence>
<dbReference type="RefSeq" id="WP_078815120.1">
    <property type="nucleotide sequence ID" value="NZ_FUYE01000016.1"/>
</dbReference>
<proteinExistence type="predicted"/>
<protein>
    <recommendedName>
        <fullName evidence="4">HMA domain-containing protein</fullName>
    </recommendedName>
</protein>
<dbReference type="AlphaFoldDB" id="A0A1T4YQP4"/>
<dbReference type="GO" id="GO:0046872">
    <property type="term" value="F:metal ion binding"/>
    <property type="evidence" value="ECO:0007669"/>
    <property type="project" value="InterPro"/>
</dbReference>
<accession>A0A1T4YQP4</accession>
<gene>
    <name evidence="2" type="ORF">SAMN02745166_03961</name>
</gene>
<dbReference type="SUPFAM" id="SSF55008">
    <property type="entry name" value="HMA, heavy metal-associated domain"/>
    <property type="match status" value="1"/>
</dbReference>
<dbReference type="InterPro" id="IPR036163">
    <property type="entry name" value="HMA_dom_sf"/>
</dbReference>
<name>A0A1T4YQP4_9BACT</name>
<evidence type="ECO:0000313" key="3">
    <source>
        <dbReference type="Proteomes" id="UP000190774"/>
    </source>
</evidence>
<feature type="signal peptide" evidence="1">
    <location>
        <begin position="1"/>
        <end position="18"/>
    </location>
</feature>
<evidence type="ECO:0000256" key="1">
    <source>
        <dbReference type="SAM" id="SignalP"/>
    </source>
</evidence>
<dbReference type="Proteomes" id="UP000190774">
    <property type="component" value="Unassembled WGS sequence"/>
</dbReference>